<keyword evidence="2" id="KW-1185">Reference proteome</keyword>
<evidence type="ECO:0000313" key="2">
    <source>
        <dbReference type="Proteomes" id="UP001231924"/>
    </source>
</evidence>
<name>A0ABT7MCY8_9PSEU</name>
<dbReference type="SUPFAM" id="SSF63829">
    <property type="entry name" value="Calcium-dependent phosphotriesterase"/>
    <property type="match status" value="1"/>
</dbReference>
<dbReference type="EMBL" id="JASVWF010000005">
    <property type="protein sequence ID" value="MDL5158540.1"/>
    <property type="molecule type" value="Genomic_DNA"/>
</dbReference>
<dbReference type="RefSeq" id="WP_286055080.1">
    <property type="nucleotide sequence ID" value="NZ_JASVWF010000005.1"/>
</dbReference>
<reference evidence="1 2" key="1">
    <citation type="submission" date="2023-06" db="EMBL/GenBank/DDBJ databases">
        <title>Actinomycetospora Odt1-22.</title>
        <authorList>
            <person name="Supong K."/>
        </authorList>
    </citation>
    <scope>NUCLEOTIDE SEQUENCE [LARGE SCALE GENOMIC DNA]</scope>
    <source>
        <strain evidence="1 2">Odt1-22</strain>
    </source>
</reference>
<dbReference type="PANTHER" id="PTHR40274">
    <property type="entry name" value="VIRGINIAMYCIN B LYASE"/>
    <property type="match status" value="1"/>
</dbReference>
<comment type="caution">
    <text evidence="1">The sequence shown here is derived from an EMBL/GenBank/DDBJ whole genome shotgun (WGS) entry which is preliminary data.</text>
</comment>
<evidence type="ECO:0000313" key="1">
    <source>
        <dbReference type="EMBL" id="MDL5158540.1"/>
    </source>
</evidence>
<dbReference type="InterPro" id="IPR011042">
    <property type="entry name" value="6-blade_b-propeller_TolB-like"/>
</dbReference>
<gene>
    <name evidence="1" type="ORF">QRT03_21410</name>
</gene>
<dbReference type="InterPro" id="IPR051344">
    <property type="entry name" value="Vgb"/>
</dbReference>
<dbReference type="Proteomes" id="UP001231924">
    <property type="component" value="Unassembled WGS sequence"/>
</dbReference>
<dbReference type="Gene3D" id="2.120.10.30">
    <property type="entry name" value="TolB, C-terminal domain"/>
    <property type="match status" value="1"/>
</dbReference>
<proteinExistence type="predicted"/>
<protein>
    <submittedName>
        <fullName evidence="1">Uncharacterized protein</fullName>
    </submittedName>
</protein>
<dbReference type="PANTHER" id="PTHR40274:SF4">
    <property type="entry name" value="BLL1406 PROTEIN"/>
    <property type="match status" value="1"/>
</dbReference>
<organism evidence="1 2">
    <name type="scientific">Actinomycetospora termitidis</name>
    <dbReference type="NCBI Taxonomy" id="3053470"/>
    <lineage>
        <taxon>Bacteria</taxon>
        <taxon>Bacillati</taxon>
        <taxon>Actinomycetota</taxon>
        <taxon>Actinomycetes</taxon>
        <taxon>Pseudonocardiales</taxon>
        <taxon>Pseudonocardiaceae</taxon>
        <taxon>Actinomycetospora</taxon>
    </lineage>
</organism>
<accession>A0ABT7MCY8</accession>
<sequence length="237" mass="23707">MGPFGLASVGGRLLAADHHTLATLVDGGVHAAEVGVHGLRGLAVVADELATTTESGEAVVGTPDGAWRRVASGLDRPSGVLAACGELLVAESGAGRVVRIGRAAEVDPVVSDLDGPADLAEADGEVWVSDSARGQVVRLHDGAVVAAGLARPEGLVAHAGALFVVEAAAGRLTRVDPRSRSSTPVVGNLPLASLPPHAVETSTIAQRPAPYAGLTEHDGDLVVGLTGTGGALRARVH</sequence>